<dbReference type="AlphaFoldDB" id="A0A0D3GFB7"/>
<protein>
    <submittedName>
        <fullName evidence="1">Uncharacterized protein</fullName>
    </submittedName>
</protein>
<proteinExistence type="predicted"/>
<evidence type="ECO:0000313" key="2">
    <source>
        <dbReference type="Proteomes" id="UP000026960"/>
    </source>
</evidence>
<evidence type="ECO:0000313" key="1">
    <source>
        <dbReference type="EnsemblPlants" id="OBART06G10770.1"/>
    </source>
</evidence>
<sequence length="122" mass="13938">MFRRWIGWVKRGEREYSAWGIRFYLQFQRIGDVCDEFRSSINDAGIRASGIFPPVTTIDLTGVGPDLRRDEGNTEAGSWRCRGGIRSSFILVRARAGVWRERGGTSWARARREAAQGWREAA</sequence>
<dbReference type="EnsemblPlants" id="OBART06G10770.1">
    <property type="protein sequence ID" value="OBART06G10770.1"/>
    <property type="gene ID" value="OBART06G10770"/>
</dbReference>
<dbReference type="PaxDb" id="65489-OBART06G10770.1"/>
<organism evidence="1">
    <name type="scientific">Oryza barthii</name>
    <dbReference type="NCBI Taxonomy" id="65489"/>
    <lineage>
        <taxon>Eukaryota</taxon>
        <taxon>Viridiplantae</taxon>
        <taxon>Streptophyta</taxon>
        <taxon>Embryophyta</taxon>
        <taxon>Tracheophyta</taxon>
        <taxon>Spermatophyta</taxon>
        <taxon>Magnoliopsida</taxon>
        <taxon>Liliopsida</taxon>
        <taxon>Poales</taxon>
        <taxon>Poaceae</taxon>
        <taxon>BOP clade</taxon>
        <taxon>Oryzoideae</taxon>
        <taxon>Oryzeae</taxon>
        <taxon>Oryzinae</taxon>
        <taxon>Oryza</taxon>
    </lineage>
</organism>
<dbReference type="Gramene" id="OBART06G10770.1">
    <property type="protein sequence ID" value="OBART06G10770.1"/>
    <property type="gene ID" value="OBART06G10770"/>
</dbReference>
<accession>A0A0D3GFB7</accession>
<dbReference type="HOGENOM" id="CLU_2030280_0_0_1"/>
<keyword evidence="2" id="KW-1185">Reference proteome</keyword>
<reference evidence="1" key="2">
    <citation type="submission" date="2015-03" db="UniProtKB">
        <authorList>
            <consortium name="EnsemblPlants"/>
        </authorList>
    </citation>
    <scope>IDENTIFICATION</scope>
</reference>
<name>A0A0D3GFB7_9ORYZ</name>
<dbReference type="Proteomes" id="UP000026960">
    <property type="component" value="Chromosome 6"/>
</dbReference>
<reference evidence="1" key="1">
    <citation type="journal article" date="2009" name="Rice">
        <title>De Novo Next Generation Sequencing of Plant Genomes.</title>
        <authorList>
            <person name="Rounsley S."/>
            <person name="Marri P.R."/>
            <person name="Yu Y."/>
            <person name="He R."/>
            <person name="Sisneros N."/>
            <person name="Goicoechea J.L."/>
            <person name="Lee S.J."/>
            <person name="Angelova A."/>
            <person name="Kudrna D."/>
            <person name="Luo M."/>
            <person name="Affourtit J."/>
            <person name="Desany B."/>
            <person name="Knight J."/>
            <person name="Niazi F."/>
            <person name="Egholm M."/>
            <person name="Wing R.A."/>
        </authorList>
    </citation>
    <scope>NUCLEOTIDE SEQUENCE [LARGE SCALE GENOMIC DNA]</scope>
    <source>
        <strain evidence="1">cv. IRGC 105608</strain>
    </source>
</reference>